<dbReference type="Proteomes" id="UP001381693">
    <property type="component" value="Unassembled WGS sequence"/>
</dbReference>
<comment type="caution">
    <text evidence="1">The sequence shown here is derived from an EMBL/GenBank/DDBJ whole genome shotgun (WGS) entry which is preliminary data.</text>
</comment>
<gene>
    <name evidence="1" type="ORF">SK128_010819</name>
</gene>
<dbReference type="InterPro" id="IPR010770">
    <property type="entry name" value="Ecd"/>
</dbReference>
<dbReference type="Pfam" id="PF07093">
    <property type="entry name" value="SGT1"/>
    <property type="match status" value="1"/>
</dbReference>
<organism evidence="1 2">
    <name type="scientific">Halocaridina rubra</name>
    <name type="common">Hawaiian red shrimp</name>
    <dbReference type="NCBI Taxonomy" id="373956"/>
    <lineage>
        <taxon>Eukaryota</taxon>
        <taxon>Metazoa</taxon>
        <taxon>Ecdysozoa</taxon>
        <taxon>Arthropoda</taxon>
        <taxon>Crustacea</taxon>
        <taxon>Multicrustacea</taxon>
        <taxon>Malacostraca</taxon>
        <taxon>Eumalacostraca</taxon>
        <taxon>Eucarida</taxon>
        <taxon>Decapoda</taxon>
        <taxon>Pleocyemata</taxon>
        <taxon>Caridea</taxon>
        <taxon>Atyoidea</taxon>
        <taxon>Atyidae</taxon>
        <taxon>Halocaridina</taxon>
    </lineage>
</organism>
<reference evidence="1 2" key="1">
    <citation type="submission" date="2023-11" db="EMBL/GenBank/DDBJ databases">
        <title>Halocaridina rubra genome assembly.</title>
        <authorList>
            <person name="Smith C."/>
        </authorList>
    </citation>
    <scope>NUCLEOTIDE SEQUENCE [LARGE SCALE GENOMIC DNA]</scope>
    <source>
        <strain evidence="1">EP-1</strain>
        <tissue evidence="1">Whole</tissue>
    </source>
</reference>
<accession>A0AAN8X0E5</accession>
<feature type="non-terminal residue" evidence="1">
    <location>
        <position position="107"/>
    </location>
</feature>
<dbReference type="PANTHER" id="PTHR13060:SF0">
    <property type="entry name" value="PROTEIN ECDYSONELESS HOMOLOG"/>
    <property type="match status" value="1"/>
</dbReference>
<name>A0AAN8X0E5_HALRR</name>
<proteinExistence type="predicted"/>
<keyword evidence="2" id="KW-1185">Reference proteome</keyword>
<dbReference type="PANTHER" id="PTHR13060">
    <property type="entry name" value="SGT1 PROTEIN HSGT1 SUPPRESSOR OF GCR2"/>
    <property type="match status" value="1"/>
</dbReference>
<dbReference type="AlphaFoldDB" id="A0AAN8X0E5"/>
<evidence type="ECO:0000313" key="2">
    <source>
        <dbReference type="Proteomes" id="UP001381693"/>
    </source>
</evidence>
<dbReference type="GO" id="GO:0005634">
    <property type="term" value="C:nucleus"/>
    <property type="evidence" value="ECO:0007669"/>
    <property type="project" value="TreeGrafter"/>
</dbReference>
<evidence type="ECO:0000313" key="1">
    <source>
        <dbReference type="EMBL" id="KAK7075372.1"/>
    </source>
</evidence>
<protein>
    <submittedName>
        <fullName evidence="1">Uncharacterized protein</fullName>
    </submittedName>
</protein>
<feature type="non-terminal residue" evidence="1">
    <location>
        <position position="1"/>
    </location>
</feature>
<sequence>VYLYGGSVHIIPIATSPSSLNPLPTGVPLVMDAVNTITRLPEHTKAPKSVQAAIQTKINGFPGKISREQHIAHAYVPVAVAALLREYPTLVAPAVHAFCKRDTIDNK</sequence>
<dbReference type="EMBL" id="JAXCGZ010010969">
    <property type="protein sequence ID" value="KAK7075372.1"/>
    <property type="molecule type" value="Genomic_DNA"/>
</dbReference>